<evidence type="ECO:0000259" key="8">
    <source>
        <dbReference type="Pfam" id="PF00962"/>
    </source>
</evidence>
<feature type="active site" description="Proton donor" evidence="7">
    <location>
        <position position="214"/>
    </location>
</feature>
<comment type="subcellular location">
    <subcellularLocation>
        <location evidence="7">Cytoplasm</location>
    </subcellularLocation>
    <subcellularLocation>
        <location evidence="7">Nucleus</location>
    </subcellularLocation>
</comment>
<comment type="catalytic activity">
    <reaction evidence="7">
        <text>adenine + H2O + H(+) = hypoxanthine + NH4(+)</text>
        <dbReference type="Rhea" id="RHEA:23688"/>
        <dbReference type="ChEBI" id="CHEBI:15377"/>
        <dbReference type="ChEBI" id="CHEBI:15378"/>
        <dbReference type="ChEBI" id="CHEBI:16708"/>
        <dbReference type="ChEBI" id="CHEBI:17368"/>
        <dbReference type="ChEBI" id="CHEBI:28938"/>
        <dbReference type="EC" id="3.5.4.2"/>
    </reaction>
</comment>
<dbReference type="PANTHER" id="PTHR43114:SF6">
    <property type="entry name" value="ADENINE DEAMINASE"/>
    <property type="match status" value="1"/>
</dbReference>
<keyword evidence="6 7" id="KW-0539">Nucleus</keyword>
<feature type="site" description="Important for catalytic activity" evidence="7">
    <location>
        <position position="235"/>
    </location>
</feature>
<keyword evidence="2 7" id="KW-0479">Metal-binding</keyword>
<feature type="domain" description="Adenosine deaminase" evidence="8">
    <location>
        <begin position="14"/>
        <end position="347"/>
    </location>
</feature>
<keyword evidence="10" id="KW-1185">Reference proteome</keyword>
<dbReference type="InterPro" id="IPR028892">
    <property type="entry name" value="ADE"/>
</dbReference>
<evidence type="ECO:0000256" key="3">
    <source>
        <dbReference type="ARBA" id="ARBA00022801"/>
    </source>
</evidence>
<dbReference type="HOGENOM" id="CLU_039228_7_0_1"/>
<evidence type="ECO:0000256" key="5">
    <source>
        <dbReference type="ARBA" id="ARBA00023080"/>
    </source>
</evidence>
<evidence type="ECO:0000256" key="4">
    <source>
        <dbReference type="ARBA" id="ARBA00022833"/>
    </source>
</evidence>
<evidence type="ECO:0000256" key="1">
    <source>
        <dbReference type="ARBA" id="ARBA00022490"/>
    </source>
</evidence>
<dbReference type="STRING" id="215243.A0A0D2DYC9"/>
<name>A0A0D2DYC9_9EURO</name>
<keyword evidence="3 7" id="KW-0378">Hydrolase</keyword>
<dbReference type="GO" id="GO:0009117">
    <property type="term" value="P:nucleotide metabolic process"/>
    <property type="evidence" value="ECO:0007669"/>
    <property type="project" value="UniProtKB-KW"/>
</dbReference>
<reference evidence="9 10" key="1">
    <citation type="submission" date="2015-01" db="EMBL/GenBank/DDBJ databases">
        <title>The Genome Sequence of Exophiala oligosperma CBS72588.</title>
        <authorList>
            <consortium name="The Broad Institute Genomics Platform"/>
            <person name="Cuomo C."/>
            <person name="de Hoog S."/>
            <person name="Gorbushina A."/>
            <person name="Stielow B."/>
            <person name="Teixiera M."/>
            <person name="Abouelleil A."/>
            <person name="Chapman S.B."/>
            <person name="Priest M."/>
            <person name="Young S.K."/>
            <person name="Wortman J."/>
            <person name="Nusbaum C."/>
            <person name="Birren B."/>
        </authorList>
    </citation>
    <scope>NUCLEOTIDE SEQUENCE [LARGE SCALE GENOMIC DNA]</scope>
    <source>
        <strain evidence="9 10">CBS 72588</strain>
    </source>
</reference>
<dbReference type="Pfam" id="PF00962">
    <property type="entry name" value="A_deaminase"/>
    <property type="match status" value="1"/>
</dbReference>
<dbReference type="GO" id="GO:0009168">
    <property type="term" value="P:purine ribonucleoside monophosphate biosynthetic process"/>
    <property type="evidence" value="ECO:0007669"/>
    <property type="project" value="InterPro"/>
</dbReference>
<dbReference type="SUPFAM" id="SSF51556">
    <property type="entry name" value="Metallo-dependent hydrolases"/>
    <property type="match status" value="1"/>
</dbReference>
<feature type="binding site" evidence="7">
    <location>
        <position position="19"/>
    </location>
    <ligand>
        <name>Zn(2+)</name>
        <dbReference type="ChEBI" id="CHEBI:29105"/>
        <note>catalytic</note>
    </ligand>
</feature>
<dbReference type="PROSITE" id="PS00485">
    <property type="entry name" value="A_DEAMINASE"/>
    <property type="match status" value="1"/>
</dbReference>
<dbReference type="RefSeq" id="XP_016260730.1">
    <property type="nucleotide sequence ID" value="XM_016408976.1"/>
</dbReference>
<dbReference type="InterPro" id="IPR006330">
    <property type="entry name" value="Ado/ade_deaminase"/>
</dbReference>
<proteinExistence type="inferred from homology"/>
<dbReference type="GO" id="GO:0043103">
    <property type="term" value="P:hypoxanthine salvage"/>
    <property type="evidence" value="ECO:0007669"/>
    <property type="project" value="UniProtKB-UniRule"/>
</dbReference>
<dbReference type="GO" id="GO:0005634">
    <property type="term" value="C:nucleus"/>
    <property type="evidence" value="ECO:0007669"/>
    <property type="project" value="UniProtKB-SubCell"/>
</dbReference>
<organism evidence="9 10">
    <name type="scientific">Exophiala oligosperma</name>
    <dbReference type="NCBI Taxonomy" id="215243"/>
    <lineage>
        <taxon>Eukaryota</taxon>
        <taxon>Fungi</taxon>
        <taxon>Dikarya</taxon>
        <taxon>Ascomycota</taxon>
        <taxon>Pezizomycotina</taxon>
        <taxon>Eurotiomycetes</taxon>
        <taxon>Chaetothyriomycetidae</taxon>
        <taxon>Chaetothyriales</taxon>
        <taxon>Herpotrichiellaceae</taxon>
        <taxon>Exophiala</taxon>
    </lineage>
</organism>
<dbReference type="GO" id="GO:0008270">
    <property type="term" value="F:zinc ion binding"/>
    <property type="evidence" value="ECO:0007669"/>
    <property type="project" value="UniProtKB-UniRule"/>
</dbReference>
<feature type="binding site" evidence="7">
    <location>
        <position position="21"/>
    </location>
    <ligand>
        <name>Zn(2+)</name>
        <dbReference type="ChEBI" id="CHEBI:29105"/>
        <note>catalytic</note>
    </ligand>
</feature>
<dbReference type="VEuPathDB" id="FungiDB:PV06_07705"/>
<dbReference type="GeneID" id="27359779"/>
<sequence>MCKGPMHDFLKALPKCEHHMHIEGSLEPDLLFTLAKRNNIKLPSASVDPSFESVETLLSRYRRFTSLDDFLHYYFIGMSVLVTSSDFESLAYAYFSRAAASDGVAHAEIFFDPQAHTSRGVEYSTVVRGLEAARARALADFGLTSELIVCILRHLPAGDGRAMYETSALPDLESGVVRGLGLSSTELGNPPALFREPFLDAERRGFRRTAHAGEEAGVSYMAEALRELHVERVDHGIKLLESRDDVMAEFVRRRILVTLCPLSNVELRCVERVSDLPVREYLEAGVRFSINSDDPAYFGGYVLDNYCAVQDSFDLTKSEWETIVRNGISGSWCGEDRKQQMIETLEEVMVKFED</sequence>
<evidence type="ECO:0000313" key="10">
    <source>
        <dbReference type="Proteomes" id="UP000053342"/>
    </source>
</evidence>
<dbReference type="AlphaFoldDB" id="A0A0D2DYC9"/>
<dbReference type="PANTHER" id="PTHR43114">
    <property type="entry name" value="ADENINE DEAMINASE"/>
    <property type="match status" value="1"/>
</dbReference>
<dbReference type="InterPro" id="IPR001365">
    <property type="entry name" value="A_deaminase_dom"/>
</dbReference>
<dbReference type="EMBL" id="KN847338">
    <property type="protein sequence ID" value="KIW40514.1"/>
    <property type="molecule type" value="Genomic_DNA"/>
</dbReference>
<dbReference type="Proteomes" id="UP000053342">
    <property type="component" value="Unassembled WGS sequence"/>
</dbReference>
<dbReference type="Gene3D" id="3.20.20.140">
    <property type="entry name" value="Metal-dependent hydrolases"/>
    <property type="match status" value="1"/>
</dbReference>
<evidence type="ECO:0000313" key="9">
    <source>
        <dbReference type="EMBL" id="KIW40514.1"/>
    </source>
</evidence>
<dbReference type="FunFam" id="3.20.20.140:FF:000039">
    <property type="entry name" value="Adenine deaminase"/>
    <property type="match status" value="1"/>
</dbReference>
<gene>
    <name evidence="7" type="primary">AAH1</name>
    <name evidence="9" type="ORF">PV06_07705</name>
</gene>
<dbReference type="InterPro" id="IPR032466">
    <property type="entry name" value="Metal_Hydrolase"/>
</dbReference>
<dbReference type="EC" id="3.5.4.2" evidence="7"/>
<comment type="function">
    <text evidence="7">Catalyzes the hydrolytic deamination of adenine to hypoxanthine. Plays an important role in the purine salvage pathway and in nitrogen catabolism.</text>
</comment>
<keyword evidence="5 7" id="KW-0546">Nucleotide metabolism</keyword>
<dbReference type="GO" id="GO:0005829">
    <property type="term" value="C:cytosol"/>
    <property type="evidence" value="ECO:0007669"/>
    <property type="project" value="TreeGrafter"/>
</dbReference>
<dbReference type="OrthoDB" id="272271at2759"/>
<comment type="cofactor">
    <cofactor evidence="7">
        <name>Zn(2+)</name>
        <dbReference type="ChEBI" id="CHEBI:29105"/>
    </cofactor>
    <text evidence="7">Binds 1 zinc ion per subunit.</text>
</comment>
<comment type="similarity">
    <text evidence="7">Belongs to the metallo-dependent hydrolases superfamily. Adenosine and AMP deaminases family. Adenine deaminase type 2 subfamily.</text>
</comment>
<dbReference type="InterPro" id="IPR006650">
    <property type="entry name" value="A/AMP_deam_AS"/>
</dbReference>
<evidence type="ECO:0000256" key="7">
    <source>
        <dbReference type="HAMAP-Rule" id="MF_03145"/>
    </source>
</evidence>
<accession>A0A0D2DYC9</accession>
<dbReference type="HAMAP" id="MF_01962">
    <property type="entry name" value="Adenine_deaminase"/>
    <property type="match status" value="1"/>
</dbReference>
<feature type="binding site" evidence="7">
    <location>
        <position position="294"/>
    </location>
    <ligand>
        <name>substrate</name>
    </ligand>
</feature>
<evidence type="ECO:0000256" key="2">
    <source>
        <dbReference type="ARBA" id="ARBA00022723"/>
    </source>
</evidence>
<feature type="binding site" evidence="7">
    <location>
        <position position="293"/>
    </location>
    <ligand>
        <name>Zn(2+)</name>
        <dbReference type="ChEBI" id="CHEBI:29105"/>
        <note>catalytic</note>
    </ligand>
</feature>
<keyword evidence="4 7" id="KW-0862">Zinc</keyword>
<feature type="binding site" evidence="7">
    <location>
        <position position="211"/>
    </location>
    <ligand>
        <name>Zn(2+)</name>
        <dbReference type="ChEBI" id="CHEBI:29105"/>
        <note>catalytic</note>
    </ligand>
</feature>
<dbReference type="GO" id="GO:0006146">
    <property type="term" value="P:adenine catabolic process"/>
    <property type="evidence" value="ECO:0007669"/>
    <property type="project" value="UniProtKB-UniRule"/>
</dbReference>
<dbReference type="GO" id="GO:0000034">
    <property type="term" value="F:adenine deaminase activity"/>
    <property type="evidence" value="ECO:0007669"/>
    <property type="project" value="UniProtKB-UniRule"/>
</dbReference>
<dbReference type="NCBIfam" id="TIGR01430">
    <property type="entry name" value="aden_deam"/>
    <property type="match status" value="1"/>
</dbReference>
<evidence type="ECO:0000256" key="6">
    <source>
        <dbReference type="ARBA" id="ARBA00023242"/>
    </source>
</evidence>
<keyword evidence="1 7" id="KW-0963">Cytoplasm</keyword>
<protein>
    <recommendedName>
        <fullName evidence="7">Adenine deaminase</fullName>
        <shortName evidence="7">ADE</shortName>
        <ecNumber evidence="7">3.5.4.2</ecNumber>
    </recommendedName>
    <alternativeName>
        <fullName evidence="7">Adenine aminohydrolase</fullName>
        <shortName evidence="7">AAH</shortName>
    </alternativeName>
</protein>